<evidence type="ECO:0000313" key="3">
    <source>
        <dbReference type="Proteomes" id="UP000688137"/>
    </source>
</evidence>
<organism evidence="2 3">
    <name type="scientific">Paramecium primaurelia</name>
    <dbReference type="NCBI Taxonomy" id="5886"/>
    <lineage>
        <taxon>Eukaryota</taxon>
        <taxon>Sar</taxon>
        <taxon>Alveolata</taxon>
        <taxon>Ciliophora</taxon>
        <taxon>Intramacronucleata</taxon>
        <taxon>Oligohymenophorea</taxon>
        <taxon>Peniculida</taxon>
        <taxon>Parameciidae</taxon>
        <taxon>Paramecium</taxon>
    </lineage>
</organism>
<name>A0A8S1MPF5_PARPR</name>
<gene>
    <name evidence="2" type="ORF">PPRIM_AZ9-3.1.T0650107</name>
</gene>
<feature type="compositionally biased region" description="Polar residues" evidence="1">
    <location>
        <begin position="38"/>
        <end position="48"/>
    </location>
</feature>
<dbReference type="EMBL" id="CAJJDM010000067">
    <property type="protein sequence ID" value="CAD8081212.1"/>
    <property type="molecule type" value="Genomic_DNA"/>
</dbReference>
<reference evidence="2" key="1">
    <citation type="submission" date="2021-01" db="EMBL/GenBank/DDBJ databases">
        <authorList>
            <consortium name="Genoscope - CEA"/>
            <person name="William W."/>
        </authorList>
    </citation>
    <scope>NUCLEOTIDE SEQUENCE</scope>
</reference>
<feature type="region of interest" description="Disordered" evidence="1">
    <location>
        <begin position="1"/>
        <end position="21"/>
    </location>
</feature>
<dbReference type="AlphaFoldDB" id="A0A8S1MPF5"/>
<protein>
    <submittedName>
        <fullName evidence="2">Uncharacterized protein</fullName>
    </submittedName>
</protein>
<comment type="caution">
    <text evidence="2">The sequence shown here is derived from an EMBL/GenBank/DDBJ whole genome shotgun (WGS) entry which is preliminary data.</text>
</comment>
<dbReference type="OMA" id="YGVAYMQ"/>
<evidence type="ECO:0000256" key="1">
    <source>
        <dbReference type="SAM" id="MobiDB-lite"/>
    </source>
</evidence>
<sequence>MNQQSKNKSLPPKKIIPKHNEPKDIEHCRQAIKQIIGNSDASHNQNYHKSADKHLQQSQQKKHVHSTVQQYNENVGKMFTSTKYGVAYMQKKVMHNIDQL</sequence>
<dbReference type="Proteomes" id="UP000688137">
    <property type="component" value="Unassembled WGS sequence"/>
</dbReference>
<proteinExistence type="predicted"/>
<keyword evidence="3" id="KW-1185">Reference proteome</keyword>
<accession>A0A8S1MPF5</accession>
<evidence type="ECO:0000313" key="2">
    <source>
        <dbReference type="EMBL" id="CAD8081212.1"/>
    </source>
</evidence>
<feature type="region of interest" description="Disordered" evidence="1">
    <location>
        <begin position="38"/>
        <end position="66"/>
    </location>
</feature>